<dbReference type="InterPro" id="IPR006464">
    <property type="entry name" value="AcTrfase_RimI/Ard1"/>
</dbReference>
<evidence type="ECO:0000256" key="3">
    <source>
        <dbReference type="ARBA" id="ARBA00022679"/>
    </source>
</evidence>
<comment type="similarity">
    <text evidence="1 5">Belongs to the acetyltransferase family. RimI subfamily.</text>
</comment>
<dbReference type="HAMAP" id="MF_02210">
    <property type="entry name" value="RimI"/>
    <property type="match status" value="1"/>
</dbReference>
<feature type="binding site" evidence="5">
    <location>
        <position position="120"/>
    </location>
    <ligand>
        <name>acetyl-CoA</name>
        <dbReference type="ChEBI" id="CHEBI:57288"/>
    </ligand>
</feature>
<dbReference type="RefSeq" id="WP_083536434.1">
    <property type="nucleotide sequence ID" value="NZ_CP011971.1"/>
</dbReference>
<feature type="active site" description="Proton donor" evidence="5">
    <location>
        <position position="127"/>
    </location>
</feature>
<feature type="domain" description="N-acetyltransferase" evidence="6">
    <location>
        <begin position="14"/>
        <end position="159"/>
    </location>
</feature>
<comment type="caution">
    <text evidence="5">Lacks conserved residue(s) required for the propagation of feature annotation.</text>
</comment>
<dbReference type="PROSITE" id="PS51186">
    <property type="entry name" value="GNAT"/>
    <property type="match status" value="1"/>
</dbReference>
<dbReference type="GO" id="GO:0008999">
    <property type="term" value="F:protein-N-terminal-alanine acetyltransferase activity"/>
    <property type="evidence" value="ECO:0007669"/>
    <property type="project" value="UniProtKB-UniRule"/>
</dbReference>
<accession>A0A127F9T2</accession>
<dbReference type="KEGG" id="sdf:ACG33_04190"/>
<proteinExistence type="inferred from homology"/>
<comment type="subcellular location">
    <subcellularLocation>
        <location evidence="5">Cytoplasm</location>
    </subcellularLocation>
</comment>
<dbReference type="NCBIfam" id="TIGR01575">
    <property type="entry name" value="rimI"/>
    <property type="match status" value="1"/>
</dbReference>
<gene>
    <name evidence="5" type="primary">rimI</name>
    <name evidence="7" type="ORF">ACG33_04190</name>
</gene>
<evidence type="ECO:0000256" key="4">
    <source>
        <dbReference type="ARBA" id="ARBA00023315"/>
    </source>
</evidence>
<dbReference type="Pfam" id="PF00583">
    <property type="entry name" value="Acetyltransf_1"/>
    <property type="match status" value="1"/>
</dbReference>
<keyword evidence="3 5" id="KW-0808">Transferase</keyword>
<dbReference type="InterPro" id="IPR000182">
    <property type="entry name" value="GNAT_dom"/>
</dbReference>
<organism evidence="7 8">
    <name type="scientific">Steroidobacter denitrificans</name>
    <dbReference type="NCBI Taxonomy" id="465721"/>
    <lineage>
        <taxon>Bacteria</taxon>
        <taxon>Pseudomonadati</taxon>
        <taxon>Pseudomonadota</taxon>
        <taxon>Gammaproteobacteria</taxon>
        <taxon>Steroidobacterales</taxon>
        <taxon>Steroidobacteraceae</taxon>
        <taxon>Steroidobacter</taxon>
    </lineage>
</organism>
<dbReference type="OrthoDB" id="9796919at2"/>
<evidence type="ECO:0000313" key="7">
    <source>
        <dbReference type="EMBL" id="AMN46319.1"/>
    </source>
</evidence>
<comment type="function">
    <text evidence="5">Acetylates the N-terminal alanine of ribosomal protein bS18.</text>
</comment>
<dbReference type="Proteomes" id="UP000070250">
    <property type="component" value="Chromosome"/>
</dbReference>
<dbReference type="PANTHER" id="PTHR43420:SF51">
    <property type="entry name" value="PEPTIDYL-LYSINE N-ACETYLTRANSFERASE YIAC"/>
    <property type="match status" value="1"/>
</dbReference>
<evidence type="ECO:0000256" key="1">
    <source>
        <dbReference type="ARBA" id="ARBA00005395"/>
    </source>
</evidence>
<evidence type="ECO:0000259" key="6">
    <source>
        <dbReference type="PROSITE" id="PS51186"/>
    </source>
</evidence>
<feature type="active site" description="Proton acceptor" evidence="5">
    <location>
        <position position="115"/>
    </location>
</feature>
<dbReference type="AlphaFoldDB" id="A0A127F9T2"/>
<name>A0A127F9T2_STEDE</name>
<comment type="catalytic activity">
    <reaction evidence="5">
        <text>N-terminal L-alanyl-[ribosomal protein bS18] + acetyl-CoA = N-terminal N(alpha)-acetyl-L-alanyl-[ribosomal protein bS18] + CoA + H(+)</text>
        <dbReference type="Rhea" id="RHEA:43756"/>
        <dbReference type="Rhea" id="RHEA-COMP:10676"/>
        <dbReference type="Rhea" id="RHEA-COMP:10677"/>
        <dbReference type="ChEBI" id="CHEBI:15378"/>
        <dbReference type="ChEBI" id="CHEBI:57287"/>
        <dbReference type="ChEBI" id="CHEBI:57288"/>
        <dbReference type="ChEBI" id="CHEBI:64718"/>
        <dbReference type="ChEBI" id="CHEBI:83683"/>
        <dbReference type="EC" id="2.3.1.266"/>
    </reaction>
</comment>
<protein>
    <recommendedName>
        <fullName evidence="5">[Ribosomal protein bS18]-alanine N-acetyltransferase</fullName>
        <ecNumber evidence="5">2.3.1.266</ecNumber>
    </recommendedName>
</protein>
<evidence type="ECO:0000256" key="2">
    <source>
        <dbReference type="ARBA" id="ARBA00022490"/>
    </source>
</evidence>
<dbReference type="PANTHER" id="PTHR43420">
    <property type="entry name" value="ACETYLTRANSFERASE"/>
    <property type="match status" value="1"/>
</dbReference>
<dbReference type="InterPro" id="IPR016181">
    <property type="entry name" value="Acyl_CoA_acyltransferase"/>
</dbReference>
<keyword evidence="8" id="KW-1185">Reference proteome</keyword>
<sequence length="161" mass="18289">MSAEPGRQRAYDRVRFRPMTLNDVEAVLAVEQASYPFPWSEGIFRDCIRAGYFCRIVECTGEITGHAIMSHGAGEAHILNICLRADMRGLGVGRQLMEFLLERARAVHMEDVFLEVRPSNPIAIHLYESLGFVRIGVRKGYYQASGGREDAWIYKLVLEPR</sequence>
<dbReference type="InterPro" id="IPR050680">
    <property type="entry name" value="YpeA/RimI_acetyltransf"/>
</dbReference>
<keyword evidence="2 5" id="KW-0963">Cytoplasm</keyword>
<dbReference type="CDD" id="cd04301">
    <property type="entry name" value="NAT_SF"/>
    <property type="match status" value="1"/>
</dbReference>
<dbReference type="SUPFAM" id="SSF55729">
    <property type="entry name" value="Acyl-CoA N-acyltransferases (Nat)"/>
    <property type="match status" value="1"/>
</dbReference>
<reference evidence="7 8" key="1">
    <citation type="submission" date="2015-06" db="EMBL/GenBank/DDBJ databases">
        <title>A Comprehensive Approach to Explore the Metabolic and Phylogenetic Diversity of Bacterial Steroid Degradation in the Environment: Testosterone as an Example.</title>
        <authorList>
            <person name="Yang F.-C."/>
            <person name="Chen Y.-L."/>
            <person name="Yu C.-P."/>
            <person name="Tang S.-L."/>
            <person name="Wang P.-H."/>
            <person name="Ismail W."/>
            <person name="Wang C.-H."/>
            <person name="Yang C.-Y."/>
            <person name="Chiang Y.-R."/>
        </authorList>
    </citation>
    <scope>NUCLEOTIDE SEQUENCE [LARGE SCALE GENOMIC DNA]</scope>
    <source>
        <strain evidence="7 8">DSM 18526</strain>
    </source>
</reference>
<dbReference type="EC" id="2.3.1.266" evidence="5"/>
<dbReference type="GO" id="GO:0005737">
    <property type="term" value="C:cytoplasm"/>
    <property type="evidence" value="ECO:0007669"/>
    <property type="project" value="UniProtKB-SubCell"/>
</dbReference>
<dbReference type="EMBL" id="CP011971">
    <property type="protein sequence ID" value="AMN46319.1"/>
    <property type="molecule type" value="Genomic_DNA"/>
</dbReference>
<keyword evidence="4 5" id="KW-0012">Acyltransferase</keyword>
<dbReference type="STRING" id="465721.ACG33_04190"/>
<evidence type="ECO:0000256" key="5">
    <source>
        <dbReference type="HAMAP-Rule" id="MF_02210"/>
    </source>
</evidence>
<dbReference type="InterPro" id="IPR043690">
    <property type="entry name" value="RimI"/>
</dbReference>
<dbReference type="Gene3D" id="3.40.630.30">
    <property type="match status" value="1"/>
</dbReference>
<evidence type="ECO:0000313" key="8">
    <source>
        <dbReference type="Proteomes" id="UP000070250"/>
    </source>
</evidence>